<reference evidence="1 2" key="1">
    <citation type="journal article" date="2016" name="BMC Genomics">
        <title>Combined genomic and structural analyses of a cultured magnetotactic bacterium reveals its niche adaptation to a dynamic environment.</title>
        <authorList>
            <person name="Araujo A.C."/>
            <person name="Morillo V."/>
            <person name="Cypriano J."/>
            <person name="Teixeira L.C."/>
            <person name="Leao P."/>
            <person name="Lyra S."/>
            <person name="Almeida L.G."/>
            <person name="Bazylinski D.A."/>
            <person name="Vasconcellos A.T."/>
            <person name="Abreu F."/>
            <person name="Lins U."/>
        </authorList>
    </citation>
    <scope>NUCLEOTIDE SEQUENCE [LARGE SCALE GENOMIC DNA]</scope>
    <source>
        <strain evidence="1 2">IT-1</strain>
    </source>
</reference>
<evidence type="ECO:0000313" key="1">
    <source>
        <dbReference type="EMBL" id="OSM02600.1"/>
    </source>
</evidence>
<keyword evidence="2" id="KW-1185">Reference proteome</keyword>
<name>A0A1Y2K3G0_9PROT</name>
<dbReference type="Proteomes" id="UP000194003">
    <property type="component" value="Unassembled WGS sequence"/>
</dbReference>
<comment type="caution">
    <text evidence="1">The sequence shown here is derived from an EMBL/GenBank/DDBJ whole genome shotgun (WGS) entry which is preliminary data.</text>
</comment>
<dbReference type="AlphaFoldDB" id="A0A1Y2K3G0"/>
<proteinExistence type="predicted"/>
<dbReference type="EMBL" id="LVJN01000020">
    <property type="protein sequence ID" value="OSM02600.1"/>
    <property type="molecule type" value="Genomic_DNA"/>
</dbReference>
<dbReference type="STRING" id="1434232.MAIT1_04798"/>
<dbReference type="RefSeq" id="WP_085445450.1">
    <property type="nucleotide sequence ID" value="NZ_LVJN01000020.1"/>
</dbReference>
<organism evidence="1 2">
    <name type="scientific">Magnetofaba australis IT-1</name>
    <dbReference type="NCBI Taxonomy" id="1434232"/>
    <lineage>
        <taxon>Bacteria</taxon>
        <taxon>Pseudomonadati</taxon>
        <taxon>Pseudomonadota</taxon>
        <taxon>Magnetococcia</taxon>
        <taxon>Magnetococcales</taxon>
        <taxon>Magnetococcaceae</taxon>
        <taxon>Magnetofaba</taxon>
    </lineage>
</organism>
<dbReference type="OrthoDB" id="7374570at2"/>
<evidence type="ECO:0000313" key="2">
    <source>
        <dbReference type="Proteomes" id="UP000194003"/>
    </source>
</evidence>
<protein>
    <submittedName>
        <fullName evidence="1">Uncharacterized protein</fullName>
    </submittedName>
</protein>
<accession>A0A1Y2K3G0</accession>
<gene>
    <name evidence="1" type="ORF">MAIT1_04798</name>
</gene>
<sequence length="313" mass="35280">MMNELLSRPALLDALKCFRLDLSKMAGYGIAEGFPSWEELLSHGILVEGELGQYVEDPESANGHLKQAFWDPETCTYRYFSFEEEGWVTIPDQDLRTFHLSHGGLFRSLQVLLGIAEGTQIREPVGKGLWHIGAIWVGKIKVPVYVARTLFSSEVFDSVCDYLEGVDNAPVSVVLVEGPPKSRRYRLPDGFKMLAFDQVIDSDVDHARFEMEVIHAAILDRRSTPSHDGVLSHSPDFSEVNVHGREFRFVGGKQQEVLELLVSAWRSGRPQCATKDILDQVHSSVRTLSQLFNHHPDWKELIGYGGGKCWLKI</sequence>